<evidence type="ECO:0008006" key="5">
    <source>
        <dbReference type="Google" id="ProtNLM"/>
    </source>
</evidence>
<feature type="transmembrane region" description="Helical" evidence="2">
    <location>
        <begin position="143"/>
        <end position="165"/>
    </location>
</feature>
<keyword evidence="4" id="KW-1185">Reference proteome</keyword>
<feature type="transmembrane region" description="Helical" evidence="2">
    <location>
        <begin position="185"/>
        <end position="209"/>
    </location>
</feature>
<accession>A0A7Z0IJJ5</accession>
<keyword evidence="2" id="KW-0472">Membrane</keyword>
<dbReference type="Proteomes" id="UP000527616">
    <property type="component" value="Unassembled WGS sequence"/>
</dbReference>
<proteinExistence type="predicted"/>
<evidence type="ECO:0000256" key="2">
    <source>
        <dbReference type="SAM" id="Phobius"/>
    </source>
</evidence>
<evidence type="ECO:0000256" key="1">
    <source>
        <dbReference type="SAM" id="MobiDB-lite"/>
    </source>
</evidence>
<name>A0A7Z0IJJ5_9ACTN</name>
<feature type="transmembrane region" description="Helical" evidence="2">
    <location>
        <begin position="115"/>
        <end position="136"/>
    </location>
</feature>
<dbReference type="RefSeq" id="WP_246292504.1">
    <property type="nucleotide sequence ID" value="NZ_JACBZS010000001.1"/>
</dbReference>
<evidence type="ECO:0000313" key="3">
    <source>
        <dbReference type="EMBL" id="NYI69605.1"/>
    </source>
</evidence>
<evidence type="ECO:0000313" key="4">
    <source>
        <dbReference type="Proteomes" id="UP000527616"/>
    </source>
</evidence>
<keyword evidence="2" id="KW-1133">Transmembrane helix</keyword>
<feature type="transmembrane region" description="Helical" evidence="2">
    <location>
        <begin position="66"/>
        <end position="95"/>
    </location>
</feature>
<sequence>MVFQQPAGGRQAPEGHETRPAAEQPDVRYVGDAVTTGSIPVITDDMATPPELRPAFSATRIARWAAIWFALCAATGALAGALWFAVVALPGYQIAPDGAATTTERGLASYYASDAWFVVIGLVLSLALGVICWRWLSELGWPVAVLAALGALAAGLVCWLVGWLLGPGDFESRIAMAQPGDVVAVALTVRGSAALLAWPLAGVLPVLLWSSLAPDHEEPTPLRLPWRRR</sequence>
<reference evidence="3 4" key="1">
    <citation type="submission" date="2020-07" db="EMBL/GenBank/DDBJ databases">
        <title>Sequencing the genomes of 1000 actinobacteria strains.</title>
        <authorList>
            <person name="Klenk H.-P."/>
        </authorList>
    </citation>
    <scope>NUCLEOTIDE SEQUENCE [LARGE SCALE GENOMIC DNA]</scope>
    <source>
        <strain evidence="3 4">DSM 103164</strain>
    </source>
</reference>
<organism evidence="3 4">
    <name type="scientific">Naumannella cuiyingiana</name>
    <dbReference type="NCBI Taxonomy" id="1347891"/>
    <lineage>
        <taxon>Bacteria</taxon>
        <taxon>Bacillati</taxon>
        <taxon>Actinomycetota</taxon>
        <taxon>Actinomycetes</taxon>
        <taxon>Propionibacteriales</taxon>
        <taxon>Propionibacteriaceae</taxon>
        <taxon>Naumannella</taxon>
    </lineage>
</organism>
<feature type="region of interest" description="Disordered" evidence="1">
    <location>
        <begin position="1"/>
        <end position="26"/>
    </location>
</feature>
<keyword evidence="2" id="KW-0812">Transmembrane</keyword>
<dbReference type="AlphaFoldDB" id="A0A7Z0IJJ5"/>
<comment type="caution">
    <text evidence="3">The sequence shown here is derived from an EMBL/GenBank/DDBJ whole genome shotgun (WGS) entry which is preliminary data.</text>
</comment>
<protein>
    <recommendedName>
        <fullName evidence="5">DUF2567 domain-containing protein</fullName>
    </recommendedName>
</protein>
<dbReference type="EMBL" id="JACBZS010000001">
    <property type="protein sequence ID" value="NYI69605.1"/>
    <property type="molecule type" value="Genomic_DNA"/>
</dbReference>
<gene>
    <name evidence="3" type="ORF">GGQ54_000165</name>
</gene>